<keyword evidence="3" id="KW-1185">Reference proteome</keyword>
<feature type="chain" id="PRO_5002526016" description="Secretory phospholipase A2" evidence="1">
    <location>
        <begin position="19"/>
        <end position="178"/>
    </location>
</feature>
<reference evidence="2 3" key="1">
    <citation type="journal article" date="2014" name="Genome Biol. Evol.">
        <title>Comparative genomics and transcriptomics analyses reveal divergent lifestyle features of nematode endoparasitic fungus Hirsutella minnesotensis.</title>
        <authorList>
            <person name="Lai Y."/>
            <person name="Liu K."/>
            <person name="Zhang X."/>
            <person name="Zhang X."/>
            <person name="Li K."/>
            <person name="Wang N."/>
            <person name="Shu C."/>
            <person name="Wu Y."/>
            <person name="Wang C."/>
            <person name="Bushley K.E."/>
            <person name="Xiang M."/>
            <person name="Liu X."/>
        </authorList>
    </citation>
    <scope>NUCLEOTIDE SEQUENCE [LARGE SCALE GENOMIC DNA]</scope>
    <source>
        <strain evidence="2 3">3608</strain>
    </source>
</reference>
<evidence type="ECO:0000313" key="2">
    <source>
        <dbReference type="EMBL" id="KJZ68493.1"/>
    </source>
</evidence>
<keyword evidence="1" id="KW-0732">Signal</keyword>
<dbReference type="GO" id="GO:0004623">
    <property type="term" value="F:phospholipase A2 activity"/>
    <property type="evidence" value="ECO:0007669"/>
    <property type="project" value="InterPro"/>
</dbReference>
<dbReference type="GO" id="GO:0050482">
    <property type="term" value="P:arachidonate secretion"/>
    <property type="evidence" value="ECO:0007669"/>
    <property type="project" value="InterPro"/>
</dbReference>
<dbReference type="Gene3D" id="1.20.90.10">
    <property type="entry name" value="Phospholipase A2 domain"/>
    <property type="match status" value="1"/>
</dbReference>
<evidence type="ECO:0000256" key="1">
    <source>
        <dbReference type="SAM" id="SignalP"/>
    </source>
</evidence>
<accession>A0A0F7ZQU9</accession>
<dbReference type="Proteomes" id="UP000054481">
    <property type="component" value="Unassembled WGS sequence"/>
</dbReference>
<evidence type="ECO:0008006" key="4">
    <source>
        <dbReference type="Google" id="ProtNLM"/>
    </source>
</evidence>
<dbReference type="Pfam" id="PF09056">
    <property type="entry name" value="Phospholip_A2_3"/>
    <property type="match status" value="1"/>
</dbReference>
<dbReference type="InterPro" id="IPR015141">
    <property type="entry name" value="PLipase_A2_prok/fun"/>
</dbReference>
<feature type="signal peptide" evidence="1">
    <location>
        <begin position="1"/>
        <end position="18"/>
    </location>
</feature>
<gene>
    <name evidence="2" type="ORF">HIM_12112</name>
</gene>
<dbReference type="GO" id="GO:0006644">
    <property type="term" value="P:phospholipid metabolic process"/>
    <property type="evidence" value="ECO:0007669"/>
    <property type="project" value="InterPro"/>
</dbReference>
<sequence>MNLPLVPIATLLAAAASALPAATDEISTSVAPLKLVEQAKACSNAATDRLLFQVSIKTFVKARKAKNPSQCNWSSDNCSKSPDKIPGFVDFTHFCQRHDFGYRNTKAQKRFTPAMKKRIDDNFKKDMYQYCARFSGLNSWRGVACRRVADTYYAAVRRFGKRDEGIELDYDSALVELD</sequence>
<dbReference type="OrthoDB" id="5120271at2759"/>
<dbReference type="InterPro" id="IPR036444">
    <property type="entry name" value="PLipase_A2_dom_sf"/>
</dbReference>
<dbReference type="EMBL" id="KQ030879">
    <property type="protein sequence ID" value="KJZ68493.1"/>
    <property type="molecule type" value="Genomic_DNA"/>
</dbReference>
<evidence type="ECO:0000313" key="3">
    <source>
        <dbReference type="Proteomes" id="UP000054481"/>
    </source>
</evidence>
<dbReference type="AlphaFoldDB" id="A0A0F7ZQU9"/>
<name>A0A0F7ZQU9_9HYPO</name>
<dbReference type="SUPFAM" id="SSF48619">
    <property type="entry name" value="Phospholipase A2, PLA2"/>
    <property type="match status" value="1"/>
</dbReference>
<organism evidence="2 3">
    <name type="scientific">Hirsutella minnesotensis 3608</name>
    <dbReference type="NCBI Taxonomy" id="1043627"/>
    <lineage>
        <taxon>Eukaryota</taxon>
        <taxon>Fungi</taxon>
        <taxon>Dikarya</taxon>
        <taxon>Ascomycota</taxon>
        <taxon>Pezizomycotina</taxon>
        <taxon>Sordariomycetes</taxon>
        <taxon>Hypocreomycetidae</taxon>
        <taxon>Hypocreales</taxon>
        <taxon>Ophiocordycipitaceae</taxon>
        <taxon>Hirsutella</taxon>
    </lineage>
</organism>
<proteinExistence type="predicted"/>
<protein>
    <recommendedName>
        <fullName evidence="4">Secretory phospholipase A2</fullName>
    </recommendedName>
</protein>